<reference evidence="2" key="1">
    <citation type="journal article" date="2014" name="Front. Microbiol.">
        <title>High frequency of phylogenetically diverse reductive dehalogenase-homologous genes in deep subseafloor sedimentary metagenomes.</title>
        <authorList>
            <person name="Kawai M."/>
            <person name="Futagami T."/>
            <person name="Toyoda A."/>
            <person name="Takaki Y."/>
            <person name="Nishi S."/>
            <person name="Hori S."/>
            <person name="Arai W."/>
            <person name="Tsubouchi T."/>
            <person name="Morono Y."/>
            <person name="Uchiyama I."/>
            <person name="Ito T."/>
            <person name="Fujiyama A."/>
            <person name="Inagaki F."/>
            <person name="Takami H."/>
        </authorList>
    </citation>
    <scope>NUCLEOTIDE SEQUENCE</scope>
    <source>
        <strain evidence="2">Expedition CK06-06</strain>
    </source>
</reference>
<evidence type="ECO:0000313" key="2">
    <source>
        <dbReference type="EMBL" id="GAI45373.1"/>
    </source>
</evidence>
<feature type="non-terminal residue" evidence="2">
    <location>
        <position position="1"/>
    </location>
</feature>
<gene>
    <name evidence="2" type="ORF">S06H3_43338</name>
</gene>
<name>X1NP33_9ZZZZ</name>
<comment type="caution">
    <text evidence="2">The sequence shown here is derived from an EMBL/GenBank/DDBJ whole genome shotgun (WGS) entry which is preliminary data.</text>
</comment>
<protein>
    <recommendedName>
        <fullName evidence="1">Bacterial repeat domain-containing protein</fullName>
    </recommendedName>
</protein>
<dbReference type="AlphaFoldDB" id="X1NP33"/>
<dbReference type="EMBL" id="BARV01026875">
    <property type="protein sequence ID" value="GAI45373.1"/>
    <property type="molecule type" value="Genomic_DNA"/>
</dbReference>
<dbReference type="Pfam" id="PF18998">
    <property type="entry name" value="Flg_new_2"/>
    <property type="match status" value="1"/>
</dbReference>
<sequence>ESYTDVINSILWDNLGNDGAQISIATGLEFDQRPSTVTVSYSDISGWRDPPEGVPKRTNGAEWVDPNAVFVDAGCFLDWDFNSIIEANPLFVNGYYLSQKAVGQMTDSPCVDAGSAAASSPDIGMYQYTTRIDGVSDAYIVDIGYHYVIDLLDLTITVVGENGTVEPGGTTTYNRDAVVTVRAIPDPGYRVKGWYDVNDVLVSIEATLEVVISIPTVISNFKFQILNLFVEFELRGTTEVSGGGDAIQMAIDAAKNGETLIV</sequence>
<organism evidence="2">
    <name type="scientific">marine sediment metagenome</name>
    <dbReference type="NCBI Taxonomy" id="412755"/>
    <lineage>
        <taxon>unclassified sequences</taxon>
        <taxon>metagenomes</taxon>
        <taxon>ecological metagenomes</taxon>
    </lineage>
</organism>
<feature type="non-terminal residue" evidence="2">
    <location>
        <position position="262"/>
    </location>
</feature>
<proteinExistence type="predicted"/>
<accession>X1NP33</accession>
<evidence type="ECO:0000259" key="1">
    <source>
        <dbReference type="Pfam" id="PF18998"/>
    </source>
</evidence>
<dbReference type="InterPro" id="IPR044060">
    <property type="entry name" value="Bacterial_rp_domain"/>
</dbReference>
<feature type="domain" description="Bacterial repeat" evidence="1">
    <location>
        <begin position="155"/>
        <end position="211"/>
    </location>
</feature>